<reference evidence="1 2" key="1">
    <citation type="submission" date="2015-12" db="EMBL/GenBank/DDBJ databases">
        <title>Dictyostelia acquired genes for synthesis and detection of signals that induce cell-type specialization by lateral gene transfer from prokaryotes.</title>
        <authorList>
            <person name="Gloeckner G."/>
            <person name="Schaap P."/>
        </authorList>
    </citation>
    <scope>NUCLEOTIDE SEQUENCE [LARGE SCALE GENOMIC DNA]</scope>
    <source>
        <strain evidence="1 2">TK</strain>
    </source>
</reference>
<dbReference type="InParanoid" id="A0A151ZEB2"/>
<keyword evidence="2" id="KW-1185">Reference proteome</keyword>
<dbReference type="OrthoDB" id="10261052at2759"/>
<accession>A0A151ZEB2</accession>
<dbReference type="Proteomes" id="UP000076078">
    <property type="component" value="Unassembled WGS sequence"/>
</dbReference>
<dbReference type="AlphaFoldDB" id="A0A151ZEB2"/>
<evidence type="ECO:0000313" key="1">
    <source>
        <dbReference type="EMBL" id="KYQ92302.1"/>
    </source>
</evidence>
<name>A0A151ZEB2_TIELA</name>
<protein>
    <submittedName>
        <fullName evidence="1">Uncharacterized protein</fullName>
    </submittedName>
</protein>
<organism evidence="1 2">
    <name type="scientific">Tieghemostelium lacteum</name>
    <name type="common">Slime mold</name>
    <name type="synonym">Dictyostelium lacteum</name>
    <dbReference type="NCBI Taxonomy" id="361077"/>
    <lineage>
        <taxon>Eukaryota</taxon>
        <taxon>Amoebozoa</taxon>
        <taxon>Evosea</taxon>
        <taxon>Eumycetozoa</taxon>
        <taxon>Dictyostelia</taxon>
        <taxon>Dictyosteliales</taxon>
        <taxon>Raperosteliaceae</taxon>
        <taxon>Tieghemostelium</taxon>
    </lineage>
</organism>
<proteinExistence type="predicted"/>
<dbReference type="EMBL" id="LODT01000029">
    <property type="protein sequence ID" value="KYQ92302.1"/>
    <property type="molecule type" value="Genomic_DNA"/>
</dbReference>
<comment type="caution">
    <text evidence="1">The sequence shown here is derived from an EMBL/GenBank/DDBJ whole genome shotgun (WGS) entry which is preliminary data.</text>
</comment>
<dbReference type="SUPFAM" id="SSF103196">
    <property type="entry name" value="Roadblock/LC7 domain"/>
    <property type="match status" value="1"/>
</dbReference>
<sequence length="255" mass="28121">MLRSVIIITGKGTLLFEKMWVQSTQMSGKGNMFSSLLTTVQEFSKQSTGMLVSYIEFGESSITIVYDEKTALRCCLFHDVADGPEFGKLIANQLLRGFIEMHQDTDFLHTSVYNISKFNGFANKIYDSISNSPRSIVSQLRTNRGILNSIVVYNDGKSVTSGGGAEDQLGMIANLQAMLSFSNDVLLSKGDRPKEIVLDMENNNVVISRVGPASLVCICKKNKDPSVYQKAISDAVALLDKVFLLLSYLQGSFVR</sequence>
<dbReference type="OMA" id="RILIWRI"/>
<gene>
    <name evidence="1" type="ORF">DLAC_06264</name>
</gene>
<evidence type="ECO:0000313" key="2">
    <source>
        <dbReference type="Proteomes" id="UP000076078"/>
    </source>
</evidence>